<dbReference type="PANTHER" id="PTHR48475">
    <property type="entry name" value="RIBONUCLEASE H"/>
    <property type="match status" value="1"/>
</dbReference>
<feature type="coiled-coil region" evidence="1">
    <location>
        <begin position="517"/>
        <end position="546"/>
    </location>
</feature>
<dbReference type="GO" id="GO:0003964">
    <property type="term" value="F:RNA-directed DNA polymerase activity"/>
    <property type="evidence" value="ECO:0007669"/>
    <property type="project" value="UniProtKB-KW"/>
</dbReference>
<comment type="caution">
    <text evidence="2">The sequence shown here is derived from an EMBL/GenBank/DDBJ whole genome shotgun (WGS) entry which is preliminary data.</text>
</comment>
<proteinExistence type="predicted"/>
<dbReference type="Gene3D" id="3.30.420.10">
    <property type="entry name" value="Ribonuclease H-like superfamily/Ribonuclease H"/>
    <property type="match status" value="2"/>
</dbReference>
<dbReference type="Gene3D" id="3.10.10.10">
    <property type="entry name" value="HIV Type 1 Reverse Transcriptase, subunit A, domain 1"/>
    <property type="match status" value="1"/>
</dbReference>
<evidence type="ECO:0000313" key="3">
    <source>
        <dbReference type="Proteomes" id="UP001151760"/>
    </source>
</evidence>
<dbReference type="EMBL" id="BQNB010015392">
    <property type="protein sequence ID" value="GJT39504.1"/>
    <property type="molecule type" value="Genomic_DNA"/>
</dbReference>
<keyword evidence="1" id="KW-0175">Coiled coil</keyword>
<dbReference type="InterPro" id="IPR043128">
    <property type="entry name" value="Rev_trsase/Diguanyl_cyclase"/>
</dbReference>
<dbReference type="Gene3D" id="3.30.70.270">
    <property type="match status" value="1"/>
</dbReference>
<reference evidence="2" key="2">
    <citation type="submission" date="2022-01" db="EMBL/GenBank/DDBJ databases">
        <authorList>
            <person name="Yamashiro T."/>
            <person name="Shiraishi A."/>
            <person name="Satake H."/>
            <person name="Nakayama K."/>
        </authorList>
    </citation>
    <scope>NUCLEOTIDE SEQUENCE</scope>
</reference>
<dbReference type="Proteomes" id="UP001151760">
    <property type="component" value="Unassembled WGS sequence"/>
</dbReference>
<sequence length="622" mass="70154">MAHEMIKFSVNGGIVTIRNTILTLTESTAIAATPKDTEKKAETRHTNFKVAIHLDFTDQEIAIGGALSAKEQTELYVLLKANLDISVWQPSDMTGVPRSIAKHRLNICDGYPPVRQKNMGQAPKRAKMAEADEEKTAFHTPQGVYCYTKMPFSLKNSGATYQRLVDKAFDKQVGQNLEVYVDDLVIKKEGKFLGYMIGPEGIKLCPDKVDPVLQLPSPRTINEVQSLNEKLADLNRFLSKSAEKSLLLFKTLKKCTKKATSIGPQKRSQIQDDFLVEKPDEVPINISVKEEDNMIKYLEKIKSLVGGFDNFSISQVPRSKNKKADALSKIASTSFAHLSKQVLDEILKEKSIQEKEVAAVVEEEGPTWMTPILEYLKDGTLPDDRKKASKLCIKARQYELWEGILYRRSFLNPWLRAAICGGQGHAVWILLAKHASRCTGYDMANRSLGEGIKARLGEGNKNWLEELPHVFWAHRTMIKSSNDDTLFSLTYGTEAVILVEIGMPTYRIAVVDAVHNDEELRLNLDLLEKRRERAEIREAKAKLNMKKYYNARVRGFTFRPGDFFYRCNDASHAVDGGKLGLKWEGPYEVIESLGDGAYKLRSTDGTILPRTWNIANLKKCYL</sequence>
<keyword evidence="2" id="KW-0548">Nucleotidyltransferase</keyword>
<protein>
    <submittedName>
        <fullName evidence="2">Reverse transcriptase domain-containing protein</fullName>
    </submittedName>
</protein>
<dbReference type="PANTHER" id="PTHR48475:SF2">
    <property type="entry name" value="RIBONUCLEASE H"/>
    <property type="match status" value="1"/>
</dbReference>
<evidence type="ECO:0000256" key="1">
    <source>
        <dbReference type="SAM" id="Coils"/>
    </source>
</evidence>
<dbReference type="InterPro" id="IPR043502">
    <property type="entry name" value="DNA/RNA_pol_sf"/>
</dbReference>
<gene>
    <name evidence="2" type="ORF">Tco_0939369</name>
</gene>
<dbReference type="SUPFAM" id="SSF56672">
    <property type="entry name" value="DNA/RNA polymerases"/>
    <property type="match status" value="1"/>
</dbReference>
<dbReference type="InterPro" id="IPR036397">
    <property type="entry name" value="RNaseH_sf"/>
</dbReference>
<evidence type="ECO:0000313" key="2">
    <source>
        <dbReference type="EMBL" id="GJT39504.1"/>
    </source>
</evidence>
<keyword evidence="3" id="KW-1185">Reference proteome</keyword>
<name>A0ABQ5DRR2_9ASTR</name>
<reference evidence="2" key="1">
    <citation type="journal article" date="2022" name="Int. J. Mol. Sci.">
        <title>Draft Genome of Tanacetum Coccineum: Genomic Comparison of Closely Related Tanacetum-Family Plants.</title>
        <authorList>
            <person name="Yamashiro T."/>
            <person name="Shiraishi A."/>
            <person name="Nakayama K."/>
            <person name="Satake H."/>
        </authorList>
    </citation>
    <scope>NUCLEOTIDE SEQUENCE</scope>
</reference>
<keyword evidence="2" id="KW-0695">RNA-directed DNA polymerase</keyword>
<keyword evidence="2" id="KW-0808">Transferase</keyword>
<organism evidence="2 3">
    <name type="scientific">Tanacetum coccineum</name>
    <dbReference type="NCBI Taxonomy" id="301880"/>
    <lineage>
        <taxon>Eukaryota</taxon>
        <taxon>Viridiplantae</taxon>
        <taxon>Streptophyta</taxon>
        <taxon>Embryophyta</taxon>
        <taxon>Tracheophyta</taxon>
        <taxon>Spermatophyta</taxon>
        <taxon>Magnoliopsida</taxon>
        <taxon>eudicotyledons</taxon>
        <taxon>Gunneridae</taxon>
        <taxon>Pentapetalae</taxon>
        <taxon>asterids</taxon>
        <taxon>campanulids</taxon>
        <taxon>Asterales</taxon>
        <taxon>Asteraceae</taxon>
        <taxon>Asteroideae</taxon>
        <taxon>Anthemideae</taxon>
        <taxon>Anthemidinae</taxon>
        <taxon>Tanacetum</taxon>
    </lineage>
</organism>
<accession>A0ABQ5DRR2</accession>